<dbReference type="Proteomes" id="UP000029981">
    <property type="component" value="Chromosome 3"/>
</dbReference>
<evidence type="ECO:0000313" key="2">
    <source>
        <dbReference type="EMBL" id="KGN58302.1"/>
    </source>
</evidence>
<dbReference type="AlphaFoldDB" id="A0A0A0LC70"/>
<reference evidence="2 3" key="2">
    <citation type="journal article" date="2009" name="PLoS ONE">
        <title>An integrated genetic and cytogenetic map of the cucumber genome.</title>
        <authorList>
            <person name="Ren Y."/>
            <person name="Zhang Z."/>
            <person name="Liu J."/>
            <person name="Staub J.E."/>
            <person name="Han Y."/>
            <person name="Cheng Z."/>
            <person name="Li X."/>
            <person name="Lu J."/>
            <person name="Miao H."/>
            <person name="Kang H."/>
            <person name="Xie B."/>
            <person name="Gu X."/>
            <person name="Wang X."/>
            <person name="Du Y."/>
            <person name="Jin W."/>
            <person name="Huang S."/>
        </authorList>
    </citation>
    <scope>NUCLEOTIDE SEQUENCE [LARGE SCALE GENOMIC DNA]</scope>
    <source>
        <strain evidence="3">cv. 9930</strain>
    </source>
</reference>
<protein>
    <submittedName>
        <fullName evidence="2">Uncharacterized protein</fullName>
    </submittedName>
</protein>
<feature type="compositionally biased region" description="Basic and acidic residues" evidence="1">
    <location>
        <begin position="1"/>
        <end position="13"/>
    </location>
</feature>
<proteinExistence type="predicted"/>
<accession>A0A0A0LC70</accession>
<reference evidence="2 3" key="1">
    <citation type="journal article" date="2009" name="Nat. Genet.">
        <title>The genome of the cucumber, Cucumis sativus L.</title>
        <authorList>
            <person name="Huang S."/>
            <person name="Li R."/>
            <person name="Zhang Z."/>
            <person name="Li L."/>
            <person name="Gu X."/>
            <person name="Fan W."/>
            <person name="Lucas W.J."/>
            <person name="Wang X."/>
            <person name="Xie B."/>
            <person name="Ni P."/>
            <person name="Ren Y."/>
            <person name="Zhu H."/>
            <person name="Li J."/>
            <person name="Lin K."/>
            <person name="Jin W."/>
            <person name="Fei Z."/>
            <person name="Li G."/>
            <person name="Staub J."/>
            <person name="Kilian A."/>
            <person name="van der Vossen E.A."/>
            <person name="Wu Y."/>
            <person name="Guo J."/>
            <person name="He J."/>
            <person name="Jia Z."/>
            <person name="Ren Y."/>
            <person name="Tian G."/>
            <person name="Lu Y."/>
            <person name="Ruan J."/>
            <person name="Qian W."/>
            <person name="Wang M."/>
            <person name="Huang Q."/>
            <person name="Li B."/>
            <person name="Xuan Z."/>
            <person name="Cao J."/>
            <person name="Asan"/>
            <person name="Wu Z."/>
            <person name="Zhang J."/>
            <person name="Cai Q."/>
            <person name="Bai Y."/>
            <person name="Zhao B."/>
            <person name="Han Y."/>
            <person name="Li Y."/>
            <person name="Li X."/>
            <person name="Wang S."/>
            <person name="Shi Q."/>
            <person name="Liu S."/>
            <person name="Cho W.K."/>
            <person name="Kim J.Y."/>
            <person name="Xu Y."/>
            <person name="Heller-Uszynska K."/>
            <person name="Miao H."/>
            <person name="Cheng Z."/>
            <person name="Zhang S."/>
            <person name="Wu J."/>
            <person name="Yang Y."/>
            <person name="Kang H."/>
            <person name="Li M."/>
            <person name="Liang H."/>
            <person name="Ren X."/>
            <person name="Shi Z."/>
            <person name="Wen M."/>
            <person name="Jian M."/>
            <person name="Yang H."/>
            <person name="Zhang G."/>
            <person name="Yang Z."/>
            <person name="Chen R."/>
            <person name="Liu S."/>
            <person name="Li J."/>
            <person name="Ma L."/>
            <person name="Liu H."/>
            <person name="Zhou Y."/>
            <person name="Zhao J."/>
            <person name="Fang X."/>
            <person name="Li G."/>
            <person name="Fang L."/>
            <person name="Li Y."/>
            <person name="Liu D."/>
            <person name="Zheng H."/>
            <person name="Zhang Y."/>
            <person name="Qin N."/>
            <person name="Li Z."/>
            <person name="Yang G."/>
            <person name="Yang S."/>
            <person name="Bolund L."/>
            <person name="Kristiansen K."/>
            <person name="Zheng H."/>
            <person name="Li S."/>
            <person name="Zhang X."/>
            <person name="Yang H."/>
            <person name="Wang J."/>
            <person name="Sun R."/>
            <person name="Zhang B."/>
            <person name="Jiang S."/>
            <person name="Wang J."/>
            <person name="Du Y."/>
            <person name="Li S."/>
        </authorList>
    </citation>
    <scope>NUCLEOTIDE SEQUENCE [LARGE SCALE GENOMIC DNA]</scope>
    <source>
        <strain evidence="3">cv. 9930</strain>
    </source>
</reference>
<reference evidence="2 3" key="3">
    <citation type="journal article" date="2010" name="BMC Genomics">
        <title>Transcriptome sequencing and comparative analysis of cucumber flowers with different sex types.</title>
        <authorList>
            <person name="Guo S."/>
            <person name="Zheng Y."/>
            <person name="Joung J.G."/>
            <person name="Liu S."/>
            <person name="Zhang Z."/>
            <person name="Crasta O.R."/>
            <person name="Sobral B.W."/>
            <person name="Xu Y."/>
            <person name="Huang S."/>
            <person name="Fei Z."/>
        </authorList>
    </citation>
    <scope>NUCLEOTIDE SEQUENCE [LARGE SCALE GENOMIC DNA]</scope>
    <source>
        <strain evidence="3">cv. 9930</strain>
    </source>
</reference>
<sequence length="60" mass="6995">MFDRSLNVHDSGGDRWTGQRRNGEILDGFGEIWIQRIQDNANQRDVEEYEGLKAKSQDEI</sequence>
<gene>
    <name evidence="2" type="ORF">Csa_3G610780</name>
</gene>
<dbReference type="EMBL" id="CM002924">
    <property type="protein sequence ID" value="KGN58302.1"/>
    <property type="molecule type" value="Genomic_DNA"/>
</dbReference>
<evidence type="ECO:0000313" key="3">
    <source>
        <dbReference type="Proteomes" id="UP000029981"/>
    </source>
</evidence>
<evidence type="ECO:0000256" key="1">
    <source>
        <dbReference type="SAM" id="MobiDB-lite"/>
    </source>
</evidence>
<keyword evidence="3" id="KW-1185">Reference proteome</keyword>
<reference evidence="2 3" key="4">
    <citation type="journal article" date="2011" name="BMC Genomics">
        <title>RNA-Seq improves annotation of protein-coding genes in the cucumber genome.</title>
        <authorList>
            <person name="Li Z."/>
            <person name="Zhang Z."/>
            <person name="Yan P."/>
            <person name="Huang S."/>
            <person name="Fei Z."/>
            <person name="Lin K."/>
        </authorList>
    </citation>
    <scope>NUCLEOTIDE SEQUENCE [LARGE SCALE GENOMIC DNA]</scope>
    <source>
        <strain evidence="3">cv. 9930</strain>
    </source>
</reference>
<dbReference type="Gramene" id="KGN58302">
    <property type="protein sequence ID" value="KGN58302"/>
    <property type="gene ID" value="Csa_3G610780"/>
</dbReference>
<organism evidence="2 3">
    <name type="scientific">Cucumis sativus</name>
    <name type="common">Cucumber</name>
    <dbReference type="NCBI Taxonomy" id="3659"/>
    <lineage>
        <taxon>Eukaryota</taxon>
        <taxon>Viridiplantae</taxon>
        <taxon>Streptophyta</taxon>
        <taxon>Embryophyta</taxon>
        <taxon>Tracheophyta</taxon>
        <taxon>Spermatophyta</taxon>
        <taxon>Magnoliopsida</taxon>
        <taxon>eudicotyledons</taxon>
        <taxon>Gunneridae</taxon>
        <taxon>Pentapetalae</taxon>
        <taxon>rosids</taxon>
        <taxon>fabids</taxon>
        <taxon>Cucurbitales</taxon>
        <taxon>Cucurbitaceae</taxon>
        <taxon>Benincaseae</taxon>
        <taxon>Cucumis</taxon>
    </lineage>
</organism>
<feature type="region of interest" description="Disordered" evidence="1">
    <location>
        <begin position="1"/>
        <end position="21"/>
    </location>
</feature>
<name>A0A0A0LC70_CUCSA</name>